<dbReference type="InterPro" id="IPR016355">
    <property type="entry name" value="NR5-like"/>
</dbReference>
<dbReference type="SMART" id="SM00399">
    <property type="entry name" value="ZnF_C4"/>
    <property type="match status" value="1"/>
</dbReference>
<keyword evidence="2" id="KW-0479">Metal-binding</keyword>
<evidence type="ECO:0000256" key="6">
    <source>
        <dbReference type="ARBA" id="ARBA00023125"/>
    </source>
</evidence>
<dbReference type="PROSITE" id="PS51030">
    <property type="entry name" value="NUCLEAR_REC_DBD_2"/>
    <property type="match status" value="1"/>
</dbReference>
<evidence type="ECO:0000313" key="12">
    <source>
        <dbReference type="Proteomes" id="UP001175271"/>
    </source>
</evidence>
<keyword evidence="3" id="KW-0863">Zinc-finger</keyword>
<dbReference type="InterPro" id="IPR035500">
    <property type="entry name" value="NHR-like_dom_sf"/>
</dbReference>
<keyword evidence="12" id="KW-1185">Reference proteome</keyword>
<evidence type="ECO:0000256" key="2">
    <source>
        <dbReference type="ARBA" id="ARBA00022723"/>
    </source>
</evidence>
<dbReference type="PANTHER" id="PTHR24086">
    <property type="entry name" value="NUCLEAR RECEPTOR SUBFAMILY 5 GROUP A"/>
    <property type="match status" value="1"/>
</dbReference>
<keyword evidence="9" id="KW-0539">Nucleus</keyword>
<dbReference type="InterPro" id="IPR013088">
    <property type="entry name" value="Znf_NHR/GATA"/>
</dbReference>
<evidence type="ECO:0000256" key="1">
    <source>
        <dbReference type="ARBA" id="ARBA00004123"/>
    </source>
</evidence>
<keyword evidence="8" id="KW-0675">Receptor</keyword>
<protein>
    <recommendedName>
        <fullName evidence="10">Nuclear receptor domain-containing protein</fullName>
    </recommendedName>
</protein>
<evidence type="ECO:0000256" key="9">
    <source>
        <dbReference type="ARBA" id="ARBA00023242"/>
    </source>
</evidence>
<dbReference type="SUPFAM" id="SSF57716">
    <property type="entry name" value="Glucocorticoid receptor-like (DNA-binding domain)"/>
    <property type="match status" value="1"/>
</dbReference>
<dbReference type="GO" id="GO:0009888">
    <property type="term" value="P:tissue development"/>
    <property type="evidence" value="ECO:0007669"/>
    <property type="project" value="TreeGrafter"/>
</dbReference>
<evidence type="ECO:0000256" key="3">
    <source>
        <dbReference type="ARBA" id="ARBA00022771"/>
    </source>
</evidence>
<name>A0AA39HFG9_9BILA</name>
<evidence type="ECO:0000313" key="11">
    <source>
        <dbReference type="EMBL" id="KAK0403734.1"/>
    </source>
</evidence>
<keyword evidence="4" id="KW-0862">Zinc</keyword>
<evidence type="ECO:0000256" key="7">
    <source>
        <dbReference type="ARBA" id="ARBA00023163"/>
    </source>
</evidence>
<dbReference type="AlphaFoldDB" id="A0AA39HFG9"/>
<dbReference type="Proteomes" id="UP001175271">
    <property type="component" value="Unassembled WGS sequence"/>
</dbReference>
<evidence type="ECO:0000256" key="8">
    <source>
        <dbReference type="ARBA" id="ARBA00023170"/>
    </source>
</evidence>
<dbReference type="Gene3D" id="3.30.50.10">
    <property type="entry name" value="Erythroid Transcription Factor GATA-1, subunit A"/>
    <property type="match status" value="1"/>
</dbReference>
<dbReference type="PRINTS" id="PR00047">
    <property type="entry name" value="STROIDFINGER"/>
</dbReference>
<dbReference type="GO" id="GO:0090575">
    <property type="term" value="C:RNA polymerase II transcription regulator complex"/>
    <property type="evidence" value="ECO:0007669"/>
    <property type="project" value="TreeGrafter"/>
</dbReference>
<accession>A0AA39HFG9</accession>
<dbReference type="PANTHER" id="PTHR24086:SF15">
    <property type="entry name" value="NUCLEAR HORMONE RECEPTOR FTZ-F1"/>
    <property type="match status" value="1"/>
</dbReference>
<comment type="subcellular location">
    <subcellularLocation>
        <location evidence="1">Nucleus</location>
    </subcellularLocation>
</comment>
<dbReference type="GO" id="GO:0009755">
    <property type="term" value="P:hormone-mediated signaling pathway"/>
    <property type="evidence" value="ECO:0007669"/>
    <property type="project" value="TreeGrafter"/>
</dbReference>
<keyword evidence="5" id="KW-0805">Transcription regulation</keyword>
<evidence type="ECO:0000256" key="4">
    <source>
        <dbReference type="ARBA" id="ARBA00022833"/>
    </source>
</evidence>
<dbReference type="GO" id="GO:0008270">
    <property type="term" value="F:zinc ion binding"/>
    <property type="evidence" value="ECO:0007669"/>
    <property type="project" value="UniProtKB-KW"/>
</dbReference>
<dbReference type="Gene3D" id="1.10.565.10">
    <property type="entry name" value="Retinoid X Receptor"/>
    <property type="match status" value="1"/>
</dbReference>
<dbReference type="CDD" id="cd07167">
    <property type="entry name" value="NR_DBD_Lrh-1_like"/>
    <property type="match status" value="1"/>
</dbReference>
<feature type="domain" description="Nuclear receptor" evidence="10">
    <location>
        <begin position="89"/>
        <end position="166"/>
    </location>
</feature>
<reference evidence="11" key="1">
    <citation type="submission" date="2023-06" db="EMBL/GenBank/DDBJ databases">
        <title>Genomic analysis of the entomopathogenic nematode Steinernema hermaphroditum.</title>
        <authorList>
            <person name="Schwarz E.M."/>
            <person name="Heppert J.K."/>
            <person name="Baniya A."/>
            <person name="Schwartz H.T."/>
            <person name="Tan C.-H."/>
            <person name="Antoshechkin I."/>
            <person name="Sternberg P.W."/>
            <person name="Goodrich-Blair H."/>
            <person name="Dillman A.R."/>
        </authorList>
    </citation>
    <scope>NUCLEOTIDE SEQUENCE</scope>
    <source>
        <strain evidence="11">PS9179</strain>
        <tissue evidence="11">Whole animal</tissue>
    </source>
</reference>
<proteinExistence type="predicted"/>
<dbReference type="PROSITE" id="PS00031">
    <property type="entry name" value="NUCLEAR_REC_DBD_1"/>
    <property type="match status" value="1"/>
</dbReference>
<dbReference type="FunFam" id="3.30.50.10:FF:000006">
    <property type="entry name" value="Nuclear receptor subfamily 5 group A member"/>
    <property type="match status" value="1"/>
</dbReference>
<dbReference type="SUPFAM" id="SSF48508">
    <property type="entry name" value="Nuclear receptor ligand-binding domain"/>
    <property type="match status" value="1"/>
</dbReference>
<dbReference type="EMBL" id="JAUCMV010000004">
    <property type="protein sequence ID" value="KAK0403734.1"/>
    <property type="molecule type" value="Genomic_DNA"/>
</dbReference>
<dbReference type="GO" id="GO:0004879">
    <property type="term" value="F:nuclear receptor activity"/>
    <property type="evidence" value="ECO:0007669"/>
    <property type="project" value="InterPro"/>
</dbReference>
<evidence type="ECO:0000256" key="5">
    <source>
        <dbReference type="ARBA" id="ARBA00023015"/>
    </source>
</evidence>
<organism evidence="11 12">
    <name type="scientific">Steinernema hermaphroditum</name>
    <dbReference type="NCBI Taxonomy" id="289476"/>
    <lineage>
        <taxon>Eukaryota</taxon>
        <taxon>Metazoa</taxon>
        <taxon>Ecdysozoa</taxon>
        <taxon>Nematoda</taxon>
        <taxon>Chromadorea</taxon>
        <taxon>Rhabditida</taxon>
        <taxon>Tylenchina</taxon>
        <taxon>Panagrolaimomorpha</taxon>
        <taxon>Strongyloidoidea</taxon>
        <taxon>Steinernematidae</taxon>
        <taxon>Steinernema</taxon>
    </lineage>
</organism>
<keyword evidence="7" id="KW-0804">Transcription</keyword>
<dbReference type="Pfam" id="PF00105">
    <property type="entry name" value="zf-C4"/>
    <property type="match status" value="1"/>
</dbReference>
<comment type="caution">
    <text evidence="11">The sequence shown here is derived from an EMBL/GenBank/DDBJ whole genome shotgun (WGS) entry which is preliminary data.</text>
</comment>
<evidence type="ECO:0000259" key="10">
    <source>
        <dbReference type="PROSITE" id="PS51030"/>
    </source>
</evidence>
<gene>
    <name evidence="11" type="ORF">QR680_017095</name>
</gene>
<sequence>MQIYALGHGPRATVIRGRGPFASSRALGGAPLAAAPPACAASLQPAGSAPEHRRRVAQLDSPMTPVGGAGGAKMAATTSGGPLAKSLENEACPVCGDRVSGYHYGLLTCESCKGFFKRTVQNKKYQTYQCSAEQNCPVDKTCRKRCPHCRFQKCLQRGMKTEAVRADRMRGGRNKFGNFYKTDRAKRLAMTRKQQLQSVATGQATPVVTSAPSGSSAFYATTSTVPLNDALVSSSTTDVSSQLAYYEHPAYKLKSDCDTLLHSPTLSNSTHSSQLSDFMMPRANAYMPNCDNLTALLSSAPIDAHANGFQVYSYMKHEPHDGAAHPYVTGAVVPNPAALTLEQFIPAAHPQQTHLQEYAPFCQTSTYMPMPPMDATVATVTSRASGSSRSSPVLPTCPMPTAKTIEDSYYRGFALLETLSKEFLSRPLKMVELIVQQQGQQLDGFSFSHICYNLNGVDLKEMTRCTPFFNKLDEADQSSLHALSAFPIFILDLAWNVLKGQIPQQVAVQSRGQPVVVSSSNLAVFFDEALLEKFDHILTMLQTFESALDHYDYVAIKALLLFNLNGHRHIQNIAFVQSAFTAVMEEWTSFRRLSHDANPMYQILRLLKELAEDVQGSMKRKLQVGEVVEQDAYSIPIPSMTSYQPTYVRQ</sequence>
<dbReference type="GO" id="GO:0000978">
    <property type="term" value="F:RNA polymerase II cis-regulatory region sequence-specific DNA binding"/>
    <property type="evidence" value="ECO:0007669"/>
    <property type="project" value="TreeGrafter"/>
</dbReference>
<dbReference type="InterPro" id="IPR001628">
    <property type="entry name" value="Znf_hrmn_rcpt"/>
</dbReference>
<keyword evidence="6" id="KW-0238">DNA-binding</keyword>